<feature type="compositionally biased region" description="Low complexity" evidence="1">
    <location>
        <begin position="168"/>
        <end position="182"/>
    </location>
</feature>
<reference evidence="2 3" key="1">
    <citation type="journal article" date="2003" name="Int. J. Syst. Evol. Microbiol.">
        <title>Kocuria polaris sp. nov., an orange-pigmented psychrophilic bacterium isolated from an Antarctic cyanobacterial mat sample.</title>
        <authorList>
            <person name="Reddy G.S."/>
            <person name="Prakash J.S."/>
            <person name="Prabahar V."/>
            <person name="Matsumoto G.I."/>
            <person name="Stackebrandt E."/>
            <person name="Shivaji S."/>
        </authorList>
    </citation>
    <scope>NUCLEOTIDE SEQUENCE [LARGE SCALE GENOMIC DNA]</scope>
    <source>
        <strain evidence="2 3">CMS 76or</strain>
    </source>
</reference>
<organism evidence="2 3">
    <name type="scientific">Kocuria rosea subsp. polaris</name>
    <dbReference type="NCBI Taxonomy" id="136273"/>
    <lineage>
        <taxon>Bacteria</taxon>
        <taxon>Bacillati</taxon>
        <taxon>Actinomycetota</taxon>
        <taxon>Actinomycetes</taxon>
        <taxon>Micrococcales</taxon>
        <taxon>Micrococcaceae</taxon>
        <taxon>Kocuria</taxon>
    </lineage>
</organism>
<accession>A0A0A6VNQ8</accession>
<dbReference type="EMBL" id="JSUH01000023">
    <property type="protein sequence ID" value="KHD96271.1"/>
    <property type="molecule type" value="Genomic_DNA"/>
</dbReference>
<evidence type="ECO:0000256" key="1">
    <source>
        <dbReference type="SAM" id="MobiDB-lite"/>
    </source>
</evidence>
<evidence type="ECO:0000313" key="2">
    <source>
        <dbReference type="EMBL" id="KHD96271.1"/>
    </source>
</evidence>
<feature type="region of interest" description="Disordered" evidence="1">
    <location>
        <begin position="1"/>
        <end position="37"/>
    </location>
</feature>
<sequence length="265" mass="27839">MQALGQAGDDAPRDGYAVLRSPRQNPGWNQGQGHVPWETVPGVVRDLDDAVRSSGPVTPLRAARRVVQWLLRVLQGLRPTGRTMPGCTCGTGRRSRHRAIPGGAPGPPSARHHRPGHGAPRGARCSAGDCSERRPGHHRCTADAAVPEGRERPSGAGTVQADQGNAGDAPETPASTAATTAPDRPDRLARALPDGVPVLVRFRVRLRASTSTGTDPEDGQWSHGLHRPPAAGALRQEGLDAVLRACGAADRKGVRFAGAGPPERR</sequence>
<feature type="region of interest" description="Disordered" evidence="1">
    <location>
        <begin position="84"/>
        <end position="189"/>
    </location>
</feature>
<feature type="region of interest" description="Disordered" evidence="1">
    <location>
        <begin position="209"/>
        <end position="230"/>
    </location>
</feature>
<feature type="compositionally biased region" description="Polar residues" evidence="1">
    <location>
        <begin position="22"/>
        <end position="32"/>
    </location>
</feature>
<evidence type="ECO:0000313" key="3">
    <source>
        <dbReference type="Proteomes" id="UP000030466"/>
    </source>
</evidence>
<name>A0A0A6VNQ8_KOCRO</name>
<protein>
    <submittedName>
        <fullName evidence="2">Uncharacterized protein</fullName>
    </submittedName>
</protein>
<dbReference type="AlphaFoldDB" id="A0A0A6VNQ8"/>
<gene>
    <name evidence="2" type="ORF">GY22_16590</name>
</gene>
<keyword evidence="3" id="KW-1185">Reference proteome</keyword>
<comment type="caution">
    <text evidence="2">The sequence shown here is derived from an EMBL/GenBank/DDBJ whole genome shotgun (WGS) entry which is preliminary data.</text>
</comment>
<dbReference type="Proteomes" id="UP000030466">
    <property type="component" value="Unassembled WGS sequence"/>
</dbReference>
<proteinExistence type="predicted"/>